<evidence type="ECO:0000313" key="3">
    <source>
        <dbReference type="EMBL" id="TNN38230.1"/>
    </source>
</evidence>
<dbReference type="AlphaFoldDB" id="A0A4Z2FBG1"/>
<gene>
    <name evidence="3" type="ORF">EYF80_051612</name>
</gene>
<feature type="transmembrane region" description="Helical" evidence="2">
    <location>
        <begin position="49"/>
        <end position="70"/>
    </location>
</feature>
<accession>A0A4Z2FBG1</accession>
<feature type="compositionally biased region" description="Basic and acidic residues" evidence="1">
    <location>
        <begin position="11"/>
        <end position="28"/>
    </location>
</feature>
<name>A0A4Z2FBG1_9TELE</name>
<organism evidence="3 4">
    <name type="scientific">Liparis tanakae</name>
    <name type="common">Tanaka's snailfish</name>
    <dbReference type="NCBI Taxonomy" id="230148"/>
    <lineage>
        <taxon>Eukaryota</taxon>
        <taxon>Metazoa</taxon>
        <taxon>Chordata</taxon>
        <taxon>Craniata</taxon>
        <taxon>Vertebrata</taxon>
        <taxon>Euteleostomi</taxon>
        <taxon>Actinopterygii</taxon>
        <taxon>Neopterygii</taxon>
        <taxon>Teleostei</taxon>
        <taxon>Neoteleostei</taxon>
        <taxon>Acanthomorphata</taxon>
        <taxon>Eupercaria</taxon>
        <taxon>Perciformes</taxon>
        <taxon>Cottioidei</taxon>
        <taxon>Cottales</taxon>
        <taxon>Liparidae</taxon>
        <taxon>Liparis</taxon>
    </lineage>
</organism>
<reference evidence="3 4" key="1">
    <citation type="submission" date="2019-03" db="EMBL/GenBank/DDBJ databases">
        <title>First draft genome of Liparis tanakae, snailfish: a comprehensive survey of snailfish specific genes.</title>
        <authorList>
            <person name="Kim W."/>
            <person name="Song I."/>
            <person name="Jeong J.-H."/>
            <person name="Kim D."/>
            <person name="Kim S."/>
            <person name="Ryu S."/>
            <person name="Song J.Y."/>
            <person name="Lee S.K."/>
        </authorList>
    </citation>
    <scope>NUCLEOTIDE SEQUENCE [LARGE SCALE GENOMIC DNA]</scope>
    <source>
        <tissue evidence="3">Muscle</tissue>
    </source>
</reference>
<comment type="caution">
    <text evidence="3">The sequence shown here is derived from an EMBL/GenBank/DDBJ whole genome shotgun (WGS) entry which is preliminary data.</text>
</comment>
<keyword evidence="2" id="KW-0472">Membrane</keyword>
<protein>
    <submittedName>
        <fullName evidence="3">Uncharacterized protein</fullName>
    </submittedName>
</protein>
<dbReference type="Proteomes" id="UP000314294">
    <property type="component" value="Unassembled WGS sequence"/>
</dbReference>
<evidence type="ECO:0000313" key="4">
    <source>
        <dbReference type="Proteomes" id="UP000314294"/>
    </source>
</evidence>
<evidence type="ECO:0000256" key="2">
    <source>
        <dbReference type="SAM" id="Phobius"/>
    </source>
</evidence>
<keyword evidence="2" id="KW-1133">Transmembrane helix</keyword>
<sequence>MRSPGGPVKPRGRDNRSAPAEREHTGVRKKDRKRPVVRGAKGECAVRLVVVRVVVVVVVGGGAKALVVFLRSC</sequence>
<keyword evidence="4" id="KW-1185">Reference proteome</keyword>
<dbReference type="EMBL" id="SRLO01001392">
    <property type="protein sequence ID" value="TNN38230.1"/>
    <property type="molecule type" value="Genomic_DNA"/>
</dbReference>
<feature type="region of interest" description="Disordered" evidence="1">
    <location>
        <begin position="1"/>
        <end position="36"/>
    </location>
</feature>
<evidence type="ECO:0000256" key="1">
    <source>
        <dbReference type="SAM" id="MobiDB-lite"/>
    </source>
</evidence>
<keyword evidence="2" id="KW-0812">Transmembrane</keyword>
<proteinExistence type="predicted"/>